<dbReference type="Proteomes" id="UP000192247">
    <property type="component" value="Unassembled WGS sequence"/>
</dbReference>
<dbReference type="EMBL" id="MNPL01031128">
    <property type="protein sequence ID" value="OQR66788.1"/>
    <property type="molecule type" value="Genomic_DNA"/>
</dbReference>
<evidence type="ECO:0000256" key="1">
    <source>
        <dbReference type="SAM" id="MobiDB-lite"/>
    </source>
</evidence>
<proteinExistence type="predicted"/>
<keyword evidence="3" id="KW-1185">Reference proteome</keyword>
<reference evidence="2 3" key="1">
    <citation type="journal article" date="2017" name="Gigascience">
        <title>Draft genome of the honey bee ectoparasitic mite, Tropilaelaps mercedesae, is shaped by the parasitic life history.</title>
        <authorList>
            <person name="Dong X."/>
            <person name="Armstrong S.D."/>
            <person name="Xia D."/>
            <person name="Makepeace B.L."/>
            <person name="Darby A.C."/>
            <person name="Kadowaki T."/>
        </authorList>
    </citation>
    <scope>NUCLEOTIDE SEQUENCE [LARGE SCALE GENOMIC DNA]</scope>
    <source>
        <strain evidence="2">Wuxi-XJTLU</strain>
    </source>
</reference>
<evidence type="ECO:0000313" key="2">
    <source>
        <dbReference type="EMBL" id="OQR66788.1"/>
    </source>
</evidence>
<name>A0A1V9X046_9ACAR</name>
<feature type="compositionally biased region" description="Polar residues" evidence="1">
    <location>
        <begin position="12"/>
        <end position="46"/>
    </location>
</feature>
<evidence type="ECO:0000313" key="3">
    <source>
        <dbReference type="Proteomes" id="UP000192247"/>
    </source>
</evidence>
<protein>
    <submittedName>
        <fullName evidence="2">Uncharacterized protein</fullName>
    </submittedName>
</protein>
<dbReference type="InParanoid" id="A0A1V9X046"/>
<organism evidence="2 3">
    <name type="scientific">Tropilaelaps mercedesae</name>
    <dbReference type="NCBI Taxonomy" id="418985"/>
    <lineage>
        <taxon>Eukaryota</taxon>
        <taxon>Metazoa</taxon>
        <taxon>Ecdysozoa</taxon>
        <taxon>Arthropoda</taxon>
        <taxon>Chelicerata</taxon>
        <taxon>Arachnida</taxon>
        <taxon>Acari</taxon>
        <taxon>Parasitiformes</taxon>
        <taxon>Mesostigmata</taxon>
        <taxon>Gamasina</taxon>
        <taxon>Dermanyssoidea</taxon>
        <taxon>Laelapidae</taxon>
        <taxon>Tropilaelaps</taxon>
    </lineage>
</organism>
<dbReference type="AlphaFoldDB" id="A0A1V9X046"/>
<sequence>MPLDFDEALGRSPQQRSSKPGQSHNTNKLLNQRNETTARQRPSTELSFGRFGLKENYKERTFHRQLLLGHQMKMSKPPNSERHEMLSIKEDNMERPTDRIETTGEVNTAGQHYLEPVIRKAPVVPQVNTHGRFTDCRDAMVIGDFKQIVCKDNFIENQYVNMFVRDTDNPSHFERFMNLRGKFDAKKMFDANP</sequence>
<accession>A0A1V9X046</accession>
<feature type="region of interest" description="Disordered" evidence="1">
    <location>
        <begin position="1"/>
        <end position="49"/>
    </location>
</feature>
<gene>
    <name evidence="2" type="ORF">BIW11_04912</name>
</gene>
<comment type="caution">
    <text evidence="2">The sequence shown here is derived from an EMBL/GenBank/DDBJ whole genome shotgun (WGS) entry which is preliminary data.</text>
</comment>